<dbReference type="EMBL" id="CP042912">
    <property type="protein sequence ID" value="QEG21061.1"/>
    <property type="molecule type" value="Genomic_DNA"/>
</dbReference>
<dbReference type="Pfam" id="PF01261">
    <property type="entry name" value="AP_endonuc_2"/>
    <property type="match status" value="1"/>
</dbReference>
<dbReference type="PANTHER" id="PTHR12110">
    <property type="entry name" value="HYDROXYPYRUVATE ISOMERASE"/>
    <property type="match status" value="1"/>
</dbReference>
<dbReference type="InterPro" id="IPR050312">
    <property type="entry name" value="IolE/XylAMocC-like"/>
</dbReference>
<dbReference type="SUPFAM" id="SSF51658">
    <property type="entry name" value="Xylose isomerase-like"/>
    <property type="match status" value="1"/>
</dbReference>
<dbReference type="KEGG" id="mff:MFFC18_09130"/>
<dbReference type="InterPro" id="IPR013022">
    <property type="entry name" value="Xyl_isomerase-like_TIM-brl"/>
</dbReference>
<organism evidence="2 3">
    <name type="scientific">Mariniblastus fucicola</name>
    <dbReference type="NCBI Taxonomy" id="980251"/>
    <lineage>
        <taxon>Bacteria</taxon>
        <taxon>Pseudomonadati</taxon>
        <taxon>Planctomycetota</taxon>
        <taxon>Planctomycetia</taxon>
        <taxon>Pirellulales</taxon>
        <taxon>Pirellulaceae</taxon>
        <taxon>Mariniblastus</taxon>
    </lineage>
</organism>
<sequence length="306" mass="33841">MSRRRFVAGASAAVGVGTLPSLAHGKCLPKEKPYEYCAFIKFIQQLSYEELAESLKSIGLDGAEVTVRKGGYIRPESVADELPKLTEVFAKHDLKISVLTTDIVEVGSPNAEAVLKTAASVGVQRYRMGFCRYDLNAPIQSQLELLKPKFKDLASLNREVGISGVYQNHAGGQYLGASFWDLLQVLGDIPVEEIGSIFDIRHAVAEGDGVWQVYYDIIKPHIAALSSKDFRWGLRKAKDKRLSPVNCPLGEGQVDYRKFLKQFQNDFETALVTLHVEYLPDADAKTNLAAIEKDLAFLKKTMGVES</sequence>
<proteinExistence type="predicted"/>
<dbReference type="AlphaFoldDB" id="A0A5B9PDC2"/>
<dbReference type="GO" id="GO:0016853">
    <property type="term" value="F:isomerase activity"/>
    <property type="evidence" value="ECO:0007669"/>
    <property type="project" value="UniProtKB-KW"/>
</dbReference>
<evidence type="ECO:0000259" key="1">
    <source>
        <dbReference type="Pfam" id="PF01261"/>
    </source>
</evidence>
<dbReference type="STRING" id="980251.GCA_001642875_02027"/>
<dbReference type="InterPro" id="IPR036237">
    <property type="entry name" value="Xyl_isomerase-like_sf"/>
</dbReference>
<gene>
    <name evidence="2" type="ORF">MFFC18_09130</name>
</gene>
<reference evidence="2 3" key="1">
    <citation type="submission" date="2019-08" db="EMBL/GenBank/DDBJ databases">
        <title>Deep-cultivation of Planctomycetes and their phenomic and genomic characterization uncovers novel biology.</title>
        <authorList>
            <person name="Wiegand S."/>
            <person name="Jogler M."/>
            <person name="Boedeker C."/>
            <person name="Pinto D."/>
            <person name="Vollmers J."/>
            <person name="Rivas-Marin E."/>
            <person name="Kohn T."/>
            <person name="Peeters S.H."/>
            <person name="Heuer A."/>
            <person name="Rast P."/>
            <person name="Oberbeckmann S."/>
            <person name="Bunk B."/>
            <person name="Jeske O."/>
            <person name="Meyerdierks A."/>
            <person name="Storesund J.E."/>
            <person name="Kallscheuer N."/>
            <person name="Luecker S."/>
            <person name="Lage O.M."/>
            <person name="Pohl T."/>
            <person name="Merkel B.J."/>
            <person name="Hornburger P."/>
            <person name="Mueller R.-W."/>
            <person name="Bruemmer F."/>
            <person name="Labrenz M."/>
            <person name="Spormann A.M."/>
            <person name="Op den Camp H."/>
            <person name="Overmann J."/>
            <person name="Amann R."/>
            <person name="Jetten M.S.M."/>
            <person name="Mascher T."/>
            <person name="Medema M.H."/>
            <person name="Devos D.P."/>
            <person name="Kaster A.-K."/>
            <person name="Ovreas L."/>
            <person name="Rohde M."/>
            <person name="Galperin M.Y."/>
            <person name="Jogler C."/>
        </authorList>
    </citation>
    <scope>NUCLEOTIDE SEQUENCE [LARGE SCALE GENOMIC DNA]</scope>
    <source>
        <strain evidence="2 3">FC18</strain>
    </source>
</reference>
<evidence type="ECO:0000313" key="2">
    <source>
        <dbReference type="EMBL" id="QEG21061.1"/>
    </source>
</evidence>
<keyword evidence="3" id="KW-1185">Reference proteome</keyword>
<keyword evidence="2" id="KW-0413">Isomerase</keyword>
<feature type="domain" description="Xylose isomerase-like TIM barrel" evidence="1">
    <location>
        <begin position="55"/>
        <end position="300"/>
    </location>
</feature>
<protein>
    <submittedName>
        <fullName evidence="2">Xylose isomerase-like TIM barrel</fullName>
    </submittedName>
</protein>
<dbReference type="Gene3D" id="3.20.20.150">
    <property type="entry name" value="Divalent-metal-dependent TIM barrel enzymes"/>
    <property type="match status" value="1"/>
</dbReference>
<name>A0A5B9PDC2_9BACT</name>
<dbReference type="PANTHER" id="PTHR12110:SF53">
    <property type="entry name" value="BLR5974 PROTEIN"/>
    <property type="match status" value="1"/>
</dbReference>
<evidence type="ECO:0000313" key="3">
    <source>
        <dbReference type="Proteomes" id="UP000322214"/>
    </source>
</evidence>
<accession>A0A5B9PDC2</accession>
<dbReference type="Proteomes" id="UP000322214">
    <property type="component" value="Chromosome"/>
</dbReference>